<evidence type="ECO:0000313" key="1">
    <source>
        <dbReference type="EMBL" id="SUU86412.1"/>
    </source>
</evidence>
<organism evidence="1 2">
    <name type="scientific">Afipia felis</name>
    <name type="common">Cat scratch disease bacillus</name>
    <dbReference type="NCBI Taxonomy" id="1035"/>
    <lineage>
        <taxon>Bacteria</taxon>
        <taxon>Pseudomonadati</taxon>
        <taxon>Pseudomonadota</taxon>
        <taxon>Alphaproteobacteria</taxon>
        <taxon>Hyphomicrobiales</taxon>
        <taxon>Nitrobacteraceae</taxon>
        <taxon>Afipia</taxon>
    </lineage>
</organism>
<gene>
    <name evidence="1" type="ORF">NCTC12722_03637</name>
</gene>
<dbReference type="EMBL" id="UIGB01000001">
    <property type="protein sequence ID" value="SUU86412.1"/>
    <property type="molecule type" value="Genomic_DNA"/>
</dbReference>
<reference evidence="1 2" key="1">
    <citation type="submission" date="2018-06" db="EMBL/GenBank/DDBJ databases">
        <authorList>
            <consortium name="Pathogen Informatics"/>
            <person name="Doyle S."/>
        </authorList>
    </citation>
    <scope>NUCLEOTIDE SEQUENCE [LARGE SCALE GENOMIC DNA]</scope>
    <source>
        <strain evidence="1 2">NCTC12722</strain>
    </source>
</reference>
<name>A0A380WBW4_AFIFE</name>
<dbReference type="Proteomes" id="UP000254343">
    <property type="component" value="Unassembled WGS sequence"/>
</dbReference>
<protein>
    <submittedName>
        <fullName evidence="1">Uncharacterized protein</fullName>
    </submittedName>
</protein>
<dbReference type="AlphaFoldDB" id="A0A380WBW4"/>
<proteinExistence type="predicted"/>
<accession>A0A380WBW4</accession>
<evidence type="ECO:0000313" key="2">
    <source>
        <dbReference type="Proteomes" id="UP000254343"/>
    </source>
</evidence>
<sequence length="92" mass="10848">MYRIIGMHPYPQISTKLPPLANNRLSTSIQLRMNLVICPIPIYESLNALGKWRKVQFAYNCRQFPKIRTARQHLARLHRQKNFFHGPIESAF</sequence>